<evidence type="ECO:0000313" key="3">
    <source>
        <dbReference type="Proteomes" id="UP000031521"/>
    </source>
</evidence>
<dbReference type="RefSeq" id="WP_043870540.1">
    <property type="nucleotide sequence ID" value="NZ_CP004393.1"/>
</dbReference>
<name>A0A0B5E475_9RHOB</name>
<dbReference type="STRING" id="1208324.P73_3440"/>
<reference evidence="2 3" key="1">
    <citation type="journal article" date="2014" name="Int. J. Syst. Evol. Microbiol.">
        <title>Celeribacter indicus sp. nov., a polycyclic aromatic hydrocarbon-degrading bacterium from deep-sea sediment and reclassification of Huaishuia halophila as Celeribacter halophilus comb. nov.</title>
        <authorList>
            <person name="Lai Q."/>
            <person name="Cao J."/>
            <person name="Yuan J."/>
            <person name="Li F."/>
            <person name="Shao Z."/>
        </authorList>
    </citation>
    <scope>NUCLEOTIDE SEQUENCE [LARGE SCALE GENOMIC DNA]</scope>
    <source>
        <strain evidence="2">P73</strain>
    </source>
</reference>
<dbReference type="AlphaFoldDB" id="A0A0B5E475"/>
<evidence type="ECO:0008006" key="4">
    <source>
        <dbReference type="Google" id="ProtNLM"/>
    </source>
</evidence>
<evidence type="ECO:0000256" key="1">
    <source>
        <dbReference type="SAM" id="SignalP"/>
    </source>
</evidence>
<dbReference type="OrthoDB" id="7658992at2"/>
<dbReference type="KEGG" id="cid:P73_3440"/>
<feature type="chain" id="PRO_5002115724" description="NADH dehydrogenase subunit E" evidence="1">
    <location>
        <begin position="22"/>
        <end position="137"/>
    </location>
</feature>
<dbReference type="InterPro" id="IPR020349">
    <property type="entry name" value="Uncharacterised_14.7kDa"/>
</dbReference>
<evidence type="ECO:0000313" key="2">
    <source>
        <dbReference type="EMBL" id="AJE48155.1"/>
    </source>
</evidence>
<protein>
    <recommendedName>
        <fullName evidence="4">NADH dehydrogenase subunit E</fullName>
    </recommendedName>
</protein>
<gene>
    <name evidence="2" type="ORF">P73_3440</name>
</gene>
<organism evidence="2 3">
    <name type="scientific">Celeribacter indicus</name>
    <dbReference type="NCBI Taxonomy" id="1208324"/>
    <lineage>
        <taxon>Bacteria</taxon>
        <taxon>Pseudomonadati</taxon>
        <taxon>Pseudomonadota</taxon>
        <taxon>Alphaproteobacteria</taxon>
        <taxon>Rhodobacterales</taxon>
        <taxon>Roseobacteraceae</taxon>
        <taxon>Celeribacter</taxon>
    </lineage>
</organism>
<dbReference type="HOGENOM" id="CLU_123859_0_0_5"/>
<accession>A0A0B5E475</accession>
<dbReference type="Proteomes" id="UP000031521">
    <property type="component" value="Chromosome"/>
</dbReference>
<dbReference type="Pfam" id="PF17267">
    <property type="entry name" value="DUF5333"/>
    <property type="match status" value="1"/>
</dbReference>
<feature type="signal peptide" evidence="1">
    <location>
        <begin position="1"/>
        <end position="21"/>
    </location>
</feature>
<keyword evidence="3" id="KW-1185">Reference proteome</keyword>
<sequence>MTTLKPLLFAMGLGAGASAAAAELPPLREVEEIDRNMLWAAIAIEVSDECPTLEARKLKGLNFLWGLKRQASSMGYSDAQIRSYVESDAEEARIRRLGESYVRRAGFDPKTEAGLCAFGRAEIARGSLIGSFLRSTR</sequence>
<proteinExistence type="predicted"/>
<keyword evidence="1" id="KW-0732">Signal</keyword>
<dbReference type="EMBL" id="CP004393">
    <property type="protein sequence ID" value="AJE48155.1"/>
    <property type="molecule type" value="Genomic_DNA"/>
</dbReference>